<comment type="caution">
    <text evidence="1">The sequence shown here is derived from an EMBL/GenBank/DDBJ whole genome shotgun (WGS) entry which is preliminary data.</text>
</comment>
<dbReference type="EMBL" id="JBBPBM010000013">
    <property type="protein sequence ID" value="KAK8562176.1"/>
    <property type="molecule type" value="Genomic_DNA"/>
</dbReference>
<organism evidence="1 2">
    <name type="scientific">Hibiscus sabdariffa</name>
    <name type="common">roselle</name>
    <dbReference type="NCBI Taxonomy" id="183260"/>
    <lineage>
        <taxon>Eukaryota</taxon>
        <taxon>Viridiplantae</taxon>
        <taxon>Streptophyta</taxon>
        <taxon>Embryophyta</taxon>
        <taxon>Tracheophyta</taxon>
        <taxon>Spermatophyta</taxon>
        <taxon>Magnoliopsida</taxon>
        <taxon>eudicotyledons</taxon>
        <taxon>Gunneridae</taxon>
        <taxon>Pentapetalae</taxon>
        <taxon>rosids</taxon>
        <taxon>malvids</taxon>
        <taxon>Malvales</taxon>
        <taxon>Malvaceae</taxon>
        <taxon>Malvoideae</taxon>
        <taxon>Hibiscus</taxon>
    </lineage>
</organism>
<dbReference type="Proteomes" id="UP001472677">
    <property type="component" value="Unassembled WGS sequence"/>
</dbReference>
<protein>
    <submittedName>
        <fullName evidence="1">Uncharacterized protein</fullName>
    </submittedName>
</protein>
<evidence type="ECO:0000313" key="1">
    <source>
        <dbReference type="EMBL" id="KAK8562176.1"/>
    </source>
</evidence>
<sequence length="66" mass="7449">MGFSNNCYRWHDDVGLNRENRTQLQYPKPTICATNDDQAERSEGGTTNGAATVLKRMMMIVEIVEA</sequence>
<evidence type="ECO:0000313" key="2">
    <source>
        <dbReference type="Proteomes" id="UP001472677"/>
    </source>
</evidence>
<name>A0ABR2EJY4_9ROSI</name>
<gene>
    <name evidence="1" type="ORF">V6N12_049224</name>
</gene>
<keyword evidence="2" id="KW-1185">Reference proteome</keyword>
<proteinExistence type="predicted"/>
<reference evidence="1 2" key="1">
    <citation type="journal article" date="2024" name="G3 (Bethesda)">
        <title>Genome assembly of Hibiscus sabdariffa L. provides insights into metabolisms of medicinal natural products.</title>
        <authorList>
            <person name="Kim T."/>
        </authorList>
    </citation>
    <scope>NUCLEOTIDE SEQUENCE [LARGE SCALE GENOMIC DNA]</scope>
    <source>
        <strain evidence="1">TK-2024</strain>
        <tissue evidence="1">Old leaves</tissue>
    </source>
</reference>
<accession>A0ABR2EJY4</accession>